<comment type="caution">
    <text evidence="1">The sequence shown here is derived from an EMBL/GenBank/DDBJ whole genome shotgun (WGS) entry which is preliminary data.</text>
</comment>
<protein>
    <submittedName>
        <fullName evidence="1">Uncharacterized protein</fullName>
    </submittedName>
</protein>
<dbReference type="EMBL" id="JABEZY010258081">
    <property type="protein sequence ID" value="MBA0753791.1"/>
    <property type="molecule type" value="Genomic_DNA"/>
</dbReference>
<keyword evidence="2" id="KW-1185">Reference proteome</keyword>
<gene>
    <name evidence="1" type="ORF">Gogos_021052</name>
</gene>
<proteinExistence type="predicted"/>
<name>A0A7J9CZF6_GOSGO</name>
<accession>A0A7J9CZF6</accession>
<organism evidence="1 2">
    <name type="scientific">Gossypium gossypioides</name>
    <name type="common">Mexican cotton</name>
    <name type="synonym">Selera gossypioides</name>
    <dbReference type="NCBI Taxonomy" id="34282"/>
    <lineage>
        <taxon>Eukaryota</taxon>
        <taxon>Viridiplantae</taxon>
        <taxon>Streptophyta</taxon>
        <taxon>Embryophyta</taxon>
        <taxon>Tracheophyta</taxon>
        <taxon>Spermatophyta</taxon>
        <taxon>Magnoliopsida</taxon>
        <taxon>eudicotyledons</taxon>
        <taxon>Gunneridae</taxon>
        <taxon>Pentapetalae</taxon>
        <taxon>rosids</taxon>
        <taxon>malvids</taxon>
        <taxon>Malvales</taxon>
        <taxon>Malvaceae</taxon>
        <taxon>Malvoideae</taxon>
        <taxon>Gossypium</taxon>
    </lineage>
</organism>
<sequence>MDNITTLQQLHAYAKVCVEIFVDFELPRFINVELSDGSFVSIGVEVPWLSMRCLQC</sequence>
<dbReference type="OrthoDB" id="1002078at2759"/>
<dbReference type="AlphaFoldDB" id="A0A7J9CZF6"/>
<reference evidence="1 2" key="1">
    <citation type="journal article" date="2019" name="Genome Biol. Evol.">
        <title>Insights into the evolution of the New World diploid cottons (Gossypium, subgenus Houzingenia) based on genome sequencing.</title>
        <authorList>
            <person name="Grover C.E."/>
            <person name="Arick M.A. 2nd"/>
            <person name="Thrash A."/>
            <person name="Conover J.L."/>
            <person name="Sanders W.S."/>
            <person name="Peterson D.G."/>
            <person name="Frelichowski J.E."/>
            <person name="Scheffler J.A."/>
            <person name="Scheffler B.E."/>
            <person name="Wendel J.F."/>
        </authorList>
    </citation>
    <scope>NUCLEOTIDE SEQUENCE [LARGE SCALE GENOMIC DNA]</scope>
    <source>
        <strain evidence="1">5</strain>
        <tissue evidence="1">Leaf</tissue>
    </source>
</reference>
<evidence type="ECO:0000313" key="2">
    <source>
        <dbReference type="Proteomes" id="UP000593579"/>
    </source>
</evidence>
<dbReference type="Proteomes" id="UP000593579">
    <property type="component" value="Unassembled WGS sequence"/>
</dbReference>
<evidence type="ECO:0000313" key="1">
    <source>
        <dbReference type="EMBL" id="MBA0753791.1"/>
    </source>
</evidence>